<evidence type="ECO:0000313" key="1">
    <source>
        <dbReference type="EMBL" id="TVU92052.1"/>
    </source>
</evidence>
<dbReference type="Proteomes" id="UP000317288">
    <property type="component" value="Unassembled WGS sequence"/>
</dbReference>
<dbReference type="EMBL" id="VNFE01000001">
    <property type="protein sequence ID" value="TVU92052.1"/>
    <property type="molecule type" value="Genomic_DNA"/>
</dbReference>
<sequence length="196" mass="21652">MMADRWKHPWLGHLVMLVLGCCLPDSPPLAAEAPWADREYRYIVIEQSVRDVLQEFGRNLSLPVEVSDVVDGEVRGDIRASTAGEFLAQVCESNGLGWFFDGYVLHVAARQELSRRTFDLTDVDIPRLRAEITQAQIGNPLSALIRAEHDSLEVMGPPAWIADIAQRVEALRQPSAPSIPAEVKVFRGSVAQPPGS</sequence>
<dbReference type="PROSITE" id="PS51257">
    <property type="entry name" value="PROKAR_LIPOPROTEIN"/>
    <property type="match status" value="1"/>
</dbReference>
<protein>
    <submittedName>
        <fullName evidence="1">Type III secretion protein</fullName>
    </submittedName>
</protein>
<dbReference type="AlphaFoldDB" id="A0A558JEY5"/>
<dbReference type="RefSeq" id="WP_144809813.1">
    <property type="nucleotide sequence ID" value="NZ_VNFE01000001.1"/>
</dbReference>
<dbReference type="Gene3D" id="3.55.50.30">
    <property type="match status" value="1"/>
</dbReference>
<name>A0A558JEY5_9GAMM</name>
<evidence type="ECO:0000313" key="2">
    <source>
        <dbReference type="Proteomes" id="UP000317288"/>
    </source>
</evidence>
<proteinExistence type="predicted"/>
<comment type="caution">
    <text evidence="1">The sequence shown here is derived from an EMBL/GenBank/DDBJ whole genome shotgun (WGS) entry which is preliminary data.</text>
</comment>
<reference evidence="1 2" key="1">
    <citation type="submission" date="2019-07" db="EMBL/GenBank/DDBJ databases">
        <title>Diversity of Bacteria from Kongsfjorden, Arctic.</title>
        <authorList>
            <person name="Yu Y."/>
        </authorList>
    </citation>
    <scope>NUCLEOTIDE SEQUENCE [LARGE SCALE GENOMIC DNA]</scope>
    <source>
        <strain evidence="1 2">SM1922</strain>
    </source>
</reference>
<organism evidence="1 2">
    <name type="scientific">Vreelandella titanicae</name>
    <dbReference type="NCBI Taxonomy" id="664683"/>
    <lineage>
        <taxon>Bacteria</taxon>
        <taxon>Pseudomonadati</taxon>
        <taxon>Pseudomonadota</taxon>
        <taxon>Gammaproteobacteria</taxon>
        <taxon>Oceanospirillales</taxon>
        <taxon>Halomonadaceae</taxon>
        <taxon>Vreelandella</taxon>
    </lineage>
</organism>
<accession>A0A558JEY5</accession>
<gene>
    <name evidence="1" type="ORF">FQP89_02670</name>
</gene>